<feature type="domain" description="J" evidence="2">
    <location>
        <begin position="33"/>
        <end position="103"/>
    </location>
</feature>
<dbReference type="Pfam" id="PF00226">
    <property type="entry name" value="DnaJ"/>
    <property type="match status" value="1"/>
</dbReference>
<name>A0A6A6IW97_9PLEO</name>
<dbReference type="InterPro" id="IPR050817">
    <property type="entry name" value="DjlA_DnaK_co-chaperone"/>
</dbReference>
<dbReference type="SMART" id="SM00271">
    <property type="entry name" value="DnaJ"/>
    <property type="match status" value="1"/>
</dbReference>
<dbReference type="Proteomes" id="UP000800094">
    <property type="component" value="Unassembled WGS sequence"/>
</dbReference>
<evidence type="ECO:0000259" key="2">
    <source>
        <dbReference type="PROSITE" id="PS50076"/>
    </source>
</evidence>
<evidence type="ECO:0000256" key="1">
    <source>
        <dbReference type="SAM" id="MobiDB-lite"/>
    </source>
</evidence>
<protein>
    <submittedName>
        <fullName evidence="3">DnaJ-domain-containing protein</fullName>
    </submittedName>
</protein>
<dbReference type="AlphaFoldDB" id="A0A6A6IW97"/>
<dbReference type="SUPFAM" id="SSF46565">
    <property type="entry name" value="Chaperone J-domain"/>
    <property type="match status" value="1"/>
</dbReference>
<accession>A0A6A6IW97</accession>
<keyword evidence="4" id="KW-1185">Reference proteome</keyword>
<feature type="region of interest" description="Disordered" evidence="1">
    <location>
        <begin position="101"/>
        <end position="169"/>
    </location>
</feature>
<dbReference type="Gene3D" id="1.10.287.110">
    <property type="entry name" value="DnaJ domain"/>
    <property type="match status" value="1"/>
</dbReference>
<dbReference type="InterPro" id="IPR001623">
    <property type="entry name" value="DnaJ_domain"/>
</dbReference>
<organism evidence="3 4">
    <name type="scientific">Trematosphaeria pertusa</name>
    <dbReference type="NCBI Taxonomy" id="390896"/>
    <lineage>
        <taxon>Eukaryota</taxon>
        <taxon>Fungi</taxon>
        <taxon>Dikarya</taxon>
        <taxon>Ascomycota</taxon>
        <taxon>Pezizomycotina</taxon>
        <taxon>Dothideomycetes</taxon>
        <taxon>Pleosporomycetidae</taxon>
        <taxon>Pleosporales</taxon>
        <taxon>Massarineae</taxon>
        <taxon>Trematosphaeriaceae</taxon>
        <taxon>Trematosphaeria</taxon>
    </lineage>
</organism>
<dbReference type="OrthoDB" id="10250354at2759"/>
<dbReference type="PRINTS" id="PR00625">
    <property type="entry name" value="JDOMAIN"/>
</dbReference>
<dbReference type="CDD" id="cd06257">
    <property type="entry name" value="DnaJ"/>
    <property type="match status" value="1"/>
</dbReference>
<dbReference type="PANTHER" id="PTHR24074">
    <property type="entry name" value="CO-CHAPERONE PROTEIN DJLA"/>
    <property type="match status" value="1"/>
</dbReference>
<evidence type="ECO:0000313" key="4">
    <source>
        <dbReference type="Proteomes" id="UP000800094"/>
    </source>
</evidence>
<gene>
    <name evidence="3" type="ORF">BU26DRAFT_500287</name>
</gene>
<dbReference type="EMBL" id="ML987190">
    <property type="protein sequence ID" value="KAF2254558.1"/>
    <property type="molecule type" value="Genomic_DNA"/>
</dbReference>
<dbReference type="PROSITE" id="PS50076">
    <property type="entry name" value="DNAJ_2"/>
    <property type="match status" value="1"/>
</dbReference>
<dbReference type="RefSeq" id="XP_033689562.1">
    <property type="nucleotide sequence ID" value="XM_033826488.1"/>
</dbReference>
<evidence type="ECO:0000313" key="3">
    <source>
        <dbReference type="EMBL" id="KAF2254558.1"/>
    </source>
</evidence>
<dbReference type="InterPro" id="IPR036869">
    <property type="entry name" value="J_dom_sf"/>
</dbReference>
<dbReference type="GeneID" id="54579818"/>
<sequence length="358" mass="39809">MAIQAEHAISSACKPFLILELPTESSYTIPMANHYETLGVTHSATADEIKAAFKKLALENHPDKTQHLTINERASREEFFKAVLNAYEVLSDAARRAAHDTHLGPRGVHTPSQCEPNMQRTGRAQPAAPPSQGRSTRSDPRSPPLCSPFQEAQPRTPPGPKWQEDISIPGSKFTTIGKKREAYSVRGLRGLVVTHNLRRVNPRGVYANLGHPIHVTIRNAPGKIERISVYFKEIGDDITLSINIRVTNNSNEPQDSNWNVEFDLNAVEDMSTNYSYTNALAMALEIYDTDALGKGRQGKSYDPRAEIRRDHDFAEGDSFIPSSKWHTPNTSIGLRSFIIKSAVTWLRGPNSGPVKRRP</sequence>
<reference evidence="3" key="1">
    <citation type="journal article" date="2020" name="Stud. Mycol.">
        <title>101 Dothideomycetes genomes: a test case for predicting lifestyles and emergence of pathogens.</title>
        <authorList>
            <person name="Haridas S."/>
            <person name="Albert R."/>
            <person name="Binder M."/>
            <person name="Bloem J."/>
            <person name="Labutti K."/>
            <person name="Salamov A."/>
            <person name="Andreopoulos B."/>
            <person name="Baker S."/>
            <person name="Barry K."/>
            <person name="Bills G."/>
            <person name="Bluhm B."/>
            <person name="Cannon C."/>
            <person name="Castanera R."/>
            <person name="Culley D."/>
            <person name="Daum C."/>
            <person name="Ezra D."/>
            <person name="Gonzalez J."/>
            <person name="Henrissat B."/>
            <person name="Kuo A."/>
            <person name="Liang C."/>
            <person name="Lipzen A."/>
            <person name="Lutzoni F."/>
            <person name="Magnuson J."/>
            <person name="Mondo S."/>
            <person name="Nolan M."/>
            <person name="Ohm R."/>
            <person name="Pangilinan J."/>
            <person name="Park H.-J."/>
            <person name="Ramirez L."/>
            <person name="Alfaro M."/>
            <person name="Sun H."/>
            <person name="Tritt A."/>
            <person name="Yoshinaga Y."/>
            <person name="Zwiers L.-H."/>
            <person name="Turgeon B."/>
            <person name="Goodwin S."/>
            <person name="Spatafora J."/>
            <person name="Crous P."/>
            <person name="Grigoriev I."/>
        </authorList>
    </citation>
    <scope>NUCLEOTIDE SEQUENCE</scope>
    <source>
        <strain evidence="3">CBS 122368</strain>
    </source>
</reference>
<proteinExistence type="predicted"/>
<feature type="compositionally biased region" description="Polar residues" evidence="1">
    <location>
        <begin position="110"/>
        <end position="122"/>
    </location>
</feature>